<dbReference type="OrthoDB" id="6334505at2"/>
<dbReference type="Proteomes" id="UP000176037">
    <property type="component" value="Unassembled WGS sequence"/>
</dbReference>
<organism evidence="1 2">
    <name type="scientific">Alteromonas lipolytica</name>
    <dbReference type="NCBI Taxonomy" id="1856405"/>
    <lineage>
        <taxon>Bacteria</taxon>
        <taxon>Pseudomonadati</taxon>
        <taxon>Pseudomonadota</taxon>
        <taxon>Gammaproteobacteria</taxon>
        <taxon>Alteromonadales</taxon>
        <taxon>Alteromonadaceae</taxon>
        <taxon>Alteromonas/Salinimonas group</taxon>
        <taxon>Alteromonas</taxon>
    </lineage>
</organism>
<gene>
    <name evidence="1" type="ORF">BFC17_12080</name>
</gene>
<evidence type="ECO:0000313" key="1">
    <source>
        <dbReference type="EMBL" id="OFI35498.1"/>
    </source>
</evidence>
<dbReference type="AlphaFoldDB" id="A0A1E8FIR0"/>
<dbReference type="Gene3D" id="1.25.40.10">
    <property type="entry name" value="Tetratricopeptide repeat domain"/>
    <property type="match status" value="2"/>
</dbReference>
<evidence type="ECO:0008006" key="3">
    <source>
        <dbReference type="Google" id="ProtNLM"/>
    </source>
</evidence>
<dbReference type="InterPro" id="IPR011990">
    <property type="entry name" value="TPR-like_helical_dom_sf"/>
</dbReference>
<proteinExistence type="predicted"/>
<dbReference type="STRING" id="1856405.BFC17_12080"/>
<dbReference type="EMBL" id="MJIC01000009">
    <property type="protein sequence ID" value="OFI35498.1"/>
    <property type="molecule type" value="Genomic_DNA"/>
</dbReference>
<comment type="caution">
    <text evidence="1">The sequence shown here is derived from an EMBL/GenBank/DDBJ whole genome shotgun (WGS) entry which is preliminary data.</text>
</comment>
<protein>
    <recommendedName>
        <fullName evidence="3">DUF4034 domain-containing protein</fullName>
    </recommendedName>
</protein>
<dbReference type="RefSeq" id="WP_070175242.1">
    <property type="nucleotide sequence ID" value="NZ_BMJR01000006.1"/>
</dbReference>
<dbReference type="SUPFAM" id="SSF48452">
    <property type="entry name" value="TPR-like"/>
    <property type="match status" value="1"/>
</dbReference>
<reference evidence="1 2" key="1">
    <citation type="submission" date="2016-09" db="EMBL/GenBank/DDBJ databases">
        <title>Alteromonas lipolytica, a new species isolated from sea water.</title>
        <authorList>
            <person name="Wu Y.-H."/>
            <person name="Cheng H."/>
            <person name="Xu X.-W."/>
        </authorList>
    </citation>
    <scope>NUCLEOTIDE SEQUENCE [LARGE SCALE GENOMIC DNA]</scope>
    <source>
        <strain evidence="1 2">JW12</strain>
    </source>
</reference>
<keyword evidence="2" id="KW-1185">Reference proteome</keyword>
<evidence type="ECO:0000313" key="2">
    <source>
        <dbReference type="Proteomes" id="UP000176037"/>
    </source>
</evidence>
<name>A0A1E8FIR0_9ALTE</name>
<sequence>MKLLFSLGLLCCLVLLNGCVSTTSKSARLEPQEAALVSKVEQYPNDSLALRELVEYQLQLFDESPDFELFSRLEKNLLKGLEIAPSERFFAYHYYVINLKLAFVEGRYEQKKWQAFYQQHPFLATLDLAPPVYVDYLLKEPTGSEKVAILQQSLRTNPFFMNAYLELARHYYTEDKTALATYLMMAARRHNEESVEVLSDLVHYRTTQLSEAMCHADIRESVPAVLEDARTLTRMVPDEAFFQSQLAEVFRLNRQYPLAIFAAAKAAELDKSYTDYLLELYLWDTRLDKVMAFTGDAAQQRDVMYVLPKVYASIAALNWQEAAKQASLYSQLEDAEPYGVLYGAYSYGIMGNTAEREKLLKLLDSTISMSDWHRNMLAFARGSIDEAQLMAVADDRCKQSEALFVAALQHFENHQTEKANTYWQQIIDLGVMNYFEFGTARNRVKALKKAAQ</sequence>
<accession>A0A1E8FIR0</accession>